<keyword evidence="1" id="KW-0560">Oxidoreductase</keyword>
<evidence type="ECO:0000256" key="1">
    <source>
        <dbReference type="ARBA" id="ARBA00023002"/>
    </source>
</evidence>
<dbReference type="HOGENOM" id="CLU_010194_44_4_1"/>
<reference evidence="2 3" key="1">
    <citation type="journal article" date="2011" name="PLoS Pathog.">
        <title>Endophytic Life Strategies Decoded by Genome and Transcriptome Analyses of the Mutualistic Root Symbiont Piriformospora indica.</title>
        <authorList>
            <person name="Zuccaro A."/>
            <person name="Lahrmann U."/>
            <person name="Guldener U."/>
            <person name="Langen G."/>
            <person name="Pfiffi S."/>
            <person name="Biedenkopf D."/>
            <person name="Wong P."/>
            <person name="Samans B."/>
            <person name="Grimm C."/>
            <person name="Basiewicz M."/>
            <person name="Murat C."/>
            <person name="Martin F."/>
            <person name="Kogel K.H."/>
        </authorList>
    </citation>
    <scope>NUCLEOTIDE SEQUENCE [LARGE SCALE GENOMIC DNA]</scope>
    <source>
        <strain evidence="2 3">DSM 11827</strain>
    </source>
</reference>
<dbReference type="SUPFAM" id="SSF51735">
    <property type="entry name" value="NAD(P)-binding Rossmann-fold domains"/>
    <property type="match status" value="1"/>
</dbReference>
<dbReference type="GO" id="GO:0016491">
    <property type="term" value="F:oxidoreductase activity"/>
    <property type="evidence" value="ECO:0007669"/>
    <property type="project" value="UniProtKB-KW"/>
</dbReference>
<dbReference type="PANTHER" id="PTHR43157">
    <property type="entry name" value="PHOSPHATIDYLINOSITOL-GLYCAN BIOSYNTHESIS CLASS F PROTEIN-RELATED"/>
    <property type="match status" value="1"/>
</dbReference>
<dbReference type="eggNOG" id="KOG1208">
    <property type="taxonomic scope" value="Eukaryota"/>
</dbReference>
<dbReference type="AlphaFoldDB" id="G4TUR9"/>
<dbReference type="Proteomes" id="UP000007148">
    <property type="component" value="Unassembled WGS sequence"/>
</dbReference>
<name>G4TUR9_SERID</name>
<dbReference type="InParanoid" id="G4TUR9"/>
<evidence type="ECO:0000313" key="2">
    <source>
        <dbReference type="EMBL" id="CCA75062.1"/>
    </source>
</evidence>
<gene>
    <name evidence="2" type="ORF">PIIN_09047</name>
</gene>
<proteinExistence type="predicted"/>
<protein>
    <submittedName>
        <fullName evidence="2">Related to short-chain dehydrogenase, putative-Aspergillus fumigatus</fullName>
    </submittedName>
</protein>
<dbReference type="STRING" id="1109443.G4TUR9"/>
<organism evidence="2 3">
    <name type="scientific">Serendipita indica (strain DSM 11827)</name>
    <name type="common">Root endophyte fungus</name>
    <name type="synonym">Piriformospora indica</name>
    <dbReference type="NCBI Taxonomy" id="1109443"/>
    <lineage>
        <taxon>Eukaryota</taxon>
        <taxon>Fungi</taxon>
        <taxon>Dikarya</taxon>
        <taxon>Basidiomycota</taxon>
        <taxon>Agaricomycotina</taxon>
        <taxon>Agaricomycetes</taxon>
        <taxon>Sebacinales</taxon>
        <taxon>Serendipitaceae</taxon>
        <taxon>Serendipita</taxon>
    </lineage>
</organism>
<dbReference type="PANTHER" id="PTHR43157:SF31">
    <property type="entry name" value="PHOSPHATIDYLINOSITOL-GLYCAN BIOSYNTHESIS CLASS F PROTEIN"/>
    <property type="match status" value="1"/>
</dbReference>
<dbReference type="Pfam" id="PF00106">
    <property type="entry name" value="adh_short"/>
    <property type="match status" value="1"/>
</dbReference>
<dbReference type="Gene3D" id="3.40.50.720">
    <property type="entry name" value="NAD(P)-binding Rossmann-like Domain"/>
    <property type="match status" value="1"/>
</dbReference>
<accession>G4TUR9</accession>
<dbReference type="OMA" id="CTQEVMD"/>
<evidence type="ECO:0000313" key="3">
    <source>
        <dbReference type="Proteomes" id="UP000007148"/>
    </source>
</evidence>
<dbReference type="InterPro" id="IPR002347">
    <property type="entry name" value="SDR_fam"/>
</dbReference>
<keyword evidence="3" id="KW-1185">Reference proteome</keyword>
<dbReference type="InterPro" id="IPR036291">
    <property type="entry name" value="NAD(P)-bd_dom_sf"/>
</dbReference>
<dbReference type="OrthoDB" id="542013at2759"/>
<sequence length="355" mass="39800">MEAVSVLFETLANKWLPTHWSLPETYVDLSGRTVIITGASSGLGLEAAQWFYDMNPGKLILAVRNLTKGEAAKEQIIDGDSKKGSGTQKVWASTEGRPDVEVWHLDMADFASVKQFAKRCNTELERIDVFIANAAVCNGDWTVTKDHWEVNIQVNIISTFLLFLRIMPKAIETSKLPPPKCGVDLSPHMAIITSDTHYFAPFEDRDQPNIFAALNTKERYTVPHRYFKTKLMSVLLTRHLGKKLKFSRENTGVVFCTVNPGFCRSHIMDATVSPLTLKIVFAIFGRATREGAKTYTWATLNEEIPQGSYTSSCKVTVPSRLVCSAEGDRLSAKLWDELVAILDEVDPENSHLWRD</sequence>
<comment type="caution">
    <text evidence="2">The sequence shown here is derived from an EMBL/GenBank/DDBJ whole genome shotgun (WGS) entry which is preliminary data.</text>
</comment>
<dbReference type="EMBL" id="CAFZ01000392">
    <property type="protein sequence ID" value="CCA75062.1"/>
    <property type="molecule type" value="Genomic_DNA"/>
</dbReference>